<proteinExistence type="inferred from homology"/>
<dbReference type="PANTHER" id="PTHR12599">
    <property type="entry name" value="PTERIN-4-ALPHA-CARBINOLAMINE DEHYDRATASE"/>
    <property type="match status" value="1"/>
</dbReference>
<sequence length="108" mass="12593">MSSLQPAVSKLTDEERNTLLQPLLKNGWNLCPDQDACYREFDFNSFTSVMGFLTLVSFKAEKLDHHPEWTNKHTHVYMKWSTHDANGLTKRDISMMNYINSLKLDLKN</sequence>
<dbReference type="SUPFAM" id="SSF55248">
    <property type="entry name" value="PCD-like"/>
    <property type="match status" value="1"/>
</dbReference>
<evidence type="ECO:0000313" key="7">
    <source>
        <dbReference type="EMBL" id="PVU97647.1"/>
    </source>
</evidence>
<reference evidence="6 8" key="1">
    <citation type="journal article" date="2018" name="MBio">
        <title>Comparative Genomics Reveals the Core Gene Toolbox for the Fungus-Insect Symbiosis.</title>
        <authorList>
            <person name="Wang Y."/>
            <person name="Stata M."/>
            <person name="Wang W."/>
            <person name="Stajich J.E."/>
            <person name="White M.M."/>
            <person name="Moncalvo J.M."/>
        </authorList>
    </citation>
    <scope>NUCLEOTIDE SEQUENCE [LARGE SCALE GENOMIC DNA]</scope>
    <source>
        <strain evidence="6 8">AUS-77-4</strain>
    </source>
</reference>
<evidence type="ECO:0000256" key="5">
    <source>
        <dbReference type="ARBA" id="ARBA00030497"/>
    </source>
</evidence>
<dbReference type="STRING" id="61424.A0A2T9YTH0"/>
<evidence type="ECO:0000313" key="6">
    <source>
        <dbReference type="EMBL" id="PVU95621.1"/>
    </source>
</evidence>
<dbReference type="EC" id="4.2.1.96" evidence="3"/>
<evidence type="ECO:0000256" key="1">
    <source>
        <dbReference type="ARBA" id="ARBA00001554"/>
    </source>
</evidence>
<dbReference type="InterPro" id="IPR036428">
    <property type="entry name" value="PCD_sf"/>
</dbReference>
<comment type="caution">
    <text evidence="6">The sequence shown here is derived from an EMBL/GenBank/DDBJ whole genome shotgun (WGS) entry which is preliminary data.</text>
</comment>
<gene>
    <name evidence="7" type="ORF">BB559_001944</name>
    <name evidence="6" type="ORF">BB559_002660</name>
</gene>
<dbReference type="AlphaFoldDB" id="A0A2T9YTH0"/>
<dbReference type="Pfam" id="PF01329">
    <property type="entry name" value="Pterin_4a"/>
    <property type="match status" value="1"/>
</dbReference>
<protein>
    <recommendedName>
        <fullName evidence="3">4a-hydroxytetrahydrobiopterin dehydratase</fullName>
        <ecNumber evidence="3">4.2.1.96</ecNumber>
    </recommendedName>
    <alternativeName>
        <fullName evidence="5">4-alpha-hydroxy-tetrahydropterin dehydratase</fullName>
    </alternativeName>
</protein>
<comment type="similarity">
    <text evidence="2">Belongs to the pterin-4-alpha-carbinolamine dehydratase family.</text>
</comment>
<dbReference type="Proteomes" id="UP000245699">
    <property type="component" value="Unassembled WGS sequence"/>
</dbReference>
<name>A0A2T9YTH0_9FUNG</name>
<dbReference type="EMBL" id="MBFT01000176">
    <property type="protein sequence ID" value="PVU95621.1"/>
    <property type="molecule type" value="Genomic_DNA"/>
</dbReference>
<dbReference type="PANTHER" id="PTHR12599:SF0">
    <property type="entry name" value="PTERIN-4-ALPHA-CARBINOLAMINE DEHYDRATASE"/>
    <property type="match status" value="1"/>
</dbReference>
<keyword evidence="4" id="KW-0456">Lyase</keyword>
<organism evidence="6 8">
    <name type="scientific">Furculomyces boomerangus</name>
    <dbReference type="NCBI Taxonomy" id="61424"/>
    <lineage>
        <taxon>Eukaryota</taxon>
        <taxon>Fungi</taxon>
        <taxon>Fungi incertae sedis</taxon>
        <taxon>Zoopagomycota</taxon>
        <taxon>Kickxellomycotina</taxon>
        <taxon>Harpellomycetes</taxon>
        <taxon>Harpellales</taxon>
        <taxon>Harpellaceae</taxon>
        <taxon>Furculomyces</taxon>
    </lineage>
</organism>
<comment type="catalytic activity">
    <reaction evidence="1">
        <text>(4aS,6R)-4a-hydroxy-L-erythro-5,6,7,8-tetrahydrobiopterin = (6R)-L-erythro-6,7-dihydrobiopterin + H2O</text>
        <dbReference type="Rhea" id="RHEA:11920"/>
        <dbReference type="ChEBI" id="CHEBI:15377"/>
        <dbReference type="ChEBI" id="CHEBI:15642"/>
        <dbReference type="ChEBI" id="CHEBI:43120"/>
        <dbReference type="EC" id="4.2.1.96"/>
    </reaction>
</comment>
<evidence type="ECO:0000256" key="2">
    <source>
        <dbReference type="ARBA" id="ARBA00006472"/>
    </source>
</evidence>
<dbReference type="Gene3D" id="3.30.1360.20">
    <property type="entry name" value="Transcriptional coactivator/pterin dehydratase"/>
    <property type="match status" value="1"/>
</dbReference>
<accession>A0A2T9YTH0</accession>
<dbReference type="OrthoDB" id="277398at2759"/>
<keyword evidence="8" id="KW-1185">Reference proteome</keyword>
<evidence type="ECO:0000256" key="3">
    <source>
        <dbReference type="ARBA" id="ARBA00013252"/>
    </source>
</evidence>
<evidence type="ECO:0000313" key="8">
    <source>
        <dbReference type="Proteomes" id="UP000245699"/>
    </source>
</evidence>
<dbReference type="GO" id="GO:0006729">
    <property type="term" value="P:tetrahydrobiopterin biosynthetic process"/>
    <property type="evidence" value="ECO:0007669"/>
    <property type="project" value="InterPro"/>
</dbReference>
<dbReference type="GO" id="GO:0008124">
    <property type="term" value="F:4-alpha-hydroxytetrahydrobiopterin dehydratase activity"/>
    <property type="evidence" value="ECO:0007669"/>
    <property type="project" value="UniProtKB-EC"/>
</dbReference>
<evidence type="ECO:0000256" key="4">
    <source>
        <dbReference type="ARBA" id="ARBA00023239"/>
    </source>
</evidence>
<dbReference type="EMBL" id="MBFT01000101">
    <property type="protein sequence ID" value="PVU97647.1"/>
    <property type="molecule type" value="Genomic_DNA"/>
</dbReference>
<dbReference type="InterPro" id="IPR001533">
    <property type="entry name" value="Pterin_deHydtase"/>
</dbReference>